<feature type="domain" description="N-acetyltransferase" evidence="1">
    <location>
        <begin position="1"/>
        <end position="52"/>
    </location>
</feature>
<reference evidence="2 3" key="1">
    <citation type="submission" date="2020-07" db="EMBL/GenBank/DDBJ databases">
        <title>Organ Donor 1.</title>
        <authorList>
            <person name="Marsh A.J."/>
            <person name="Azcarate-Peril M.A."/>
        </authorList>
    </citation>
    <scope>NUCLEOTIDE SEQUENCE [LARGE SCALE GENOMIC DNA]</scope>
    <source>
        <strain evidence="2 3">AMC0717</strain>
    </source>
</reference>
<comment type="caution">
    <text evidence="2">The sequence shown here is derived from an EMBL/GenBank/DDBJ whole genome shotgun (WGS) entry which is preliminary data.</text>
</comment>
<dbReference type="PROSITE" id="PS51186">
    <property type="entry name" value="GNAT"/>
    <property type="match status" value="1"/>
</dbReference>
<accession>A0A853JNE1</accession>
<dbReference type="InterPro" id="IPR000182">
    <property type="entry name" value="GNAT_dom"/>
</dbReference>
<keyword evidence="2" id="KW-0808">Transferase</keyword>
<dbReference type="GO" id="GO:0016747">
    <property type="term" value="F:acyltransferase activity, transferring groups other than amino-acyl groups"/>
    <property type="evidence" value="ECO:0007669"/>
    <property type="project" value="InterPro"/>
</dbReference>
<dbReference type="SUPFAM" id="SSF55729">
    <property type="entry name" value="Acyl-CoA N-acyltransferases (Nat)"/>
    <property type="match status" value="1"/>
</dbReference>
<name>A0A853JNE1_9FIRM</name>
<proteinExistence type="predicted"/>
<dbReference type="Proteomes" id="UP000586254">
    <property type="component" value="Unassembled WGS sequence"/>
</dbReference>
<evidence type="ECO:0000313" key="3">
    <source>
        <dbReference type="Proteomes" id="UP000586254"/>
    </source>
</evidence>
<evidence type="ECO:0000313" key="2">
    <source>
        <dbReference type="EMBL" id="NZA37977.1"/>
    </source>
</evidence>
<protein>
    <submittedName>
        <fullName evidence="2">GNAT family N-acetyltransferase</fullName>
    </submittedName>
</protein>
<gene>
    <name evidence="2" type="ORF">H0N91_07430</name>
</gene>
<evidence type="ECO:0000259" key="1">
    <source>
        <dbReference type="PROSITE" id="PS51186"/>
    </source>
</evidence>
<sequence>MGKALLGALEKQAKERRCTQIILVTEENRKDACRFYEANGYQEDNAGYKKKL</sequence>
<dbReference type="Pfam" id="PF00583">
    <property type="entry name" value="Acetyltransf_1"/>
    <property type="match status" value="1"/>
</dbReference>
<dbReference type="EMBL" id="JACCKS010000007">
    <property type="protein sequence ID" value="NZA37977.1"/>
    <property type="molecule type" value="Genomic_DNA"/>
</dbReference>
<dbReference type="AlphaFoldDB" id="A0A853JNE1"/>
<dbReference type="RefSeq" id="WP_090414262.1">
    <property type="nucleotide sequence ID" value="NZ_DBFXFH010000013.1"/>
</dbReference>
<organism evidence="2 3">
    <name type="scientific">Eubacterium callanderi</name>
    <dbReference type="NCBI Taxonomy" id="53442"/>
    <lineage>
        <taxon>Bacteria</taxon>
        <taxon>Bacillati</taxon>
        <taxon>Bacillota</taxon>
        <taxon>Clostridia</taxon>
        <taxon>Eubacteriales</taxon>
        <taxon>Eubacteriaceae</taxon>
        <taxon>Eubacterium</taxon>
    </lineage>
</organism>
<dbReference type="InterPro" id="IPR016181">
    <property type="entry name" value="Acyl_CoA_acyltransferase"/>
</dbReference>
<dbReference type="Gene3D" id="3.40.630.30">
    <property type="match status" value="1"/>
</dbReference>